<dbReference type="AlphaFoldDB" id="A0A0G9MXA0"/>
<evidence type="ECO:0000313" key="1">
    <source>
        <dbReference type="EMBL" id="KLE35325.1"/>
    </source>
</evidence>
<dbReference type="EMBL" id="LBHB01000001">
    <property type="protein sequence ID" value="KLE35325.1"/>
    <property type="molecule type" value="Genomic_DNA"/>
</dbReference>
<organism evidence="1 2">
    <name type="scientific">Aurantiacibacter luteus</name>
    <dbReference type="NCBI Taxonomy" id="1581420"/>
    <lineage>
        <taxon>Bacteria</taxon>
        <taxon>Pseudomonadati</taxon>
        <taxon>Pseudomonadota</taxon>
        <taxon>Alphaproteobacteria</taxon>
        <taxon>Sphingomonadales</taxon>
        <taxon>Erythrobacteraceae</taxon>
        <taxon>Aurantiacibacter</taxon>
    </lineage>
</organism>
<evidence type="ECO:0000313" key="2">
    <source>
        <dbReference type="Proteomes" id="UP000053464"/>
    </source>
</evidence>
<name>A0A0G9MXA0_9SPHN</name>
<proteinExistence type="predicted"/>
<dbReference type="Proteomes" id="UP000053464">
    <property type="component" value="Unassembled WGS sequence"/>
</dbReference>
<comment type="caution">
    <text evidence="1">The sequence shown here is derived from an EMBL/GenBank/DDBJ whole genome shotgun (WGS) entry which is preliminary data.</text>
</comment>
<dbReference type="PATRIC" id="fig|1581420.6.peg.486"/>
<dbReference type="OrthoDB" id="7428630at2"/>
<dbReference type="RefSeq" id="WP_047002727.1">
    <property type="nucleotide sequence ID" value="NZ_LBHB01000001.1"/>
</dbReference>
<protein>
    <submittedName>
        <fullName evidence="1">Uncharacterized protein</fullName>
    </submittedName>
</protein>
<keyword evidence="2" id="KW-1185">Reference proteome</keyword>
<sequence>MRRALVLTDESARHPFRASLPPHVVRRANEVERMVPWRLKLGLTRKEAESVLATYAAGFVCTLAYFS</sequence>
<reference evidence="1 2" key="1">
    <citation type="submission" date="2015-04" db="EMBL/GenBank/DDBJ databases">
        <title>The draft genome sequence of Erythrobacter luteus KA37.</title>
        <authorList>
            <person name="Zhuang L."/>
            <person name="Liu Y."/>
            <person name="Shao Z."/>
        </authorList>
    </citation>
    <scope>NUCLEOTIDE SEQUENCE [LARGE SCALE GENOMIC DNA]</scope>
    <source>
        <strain evidence="1 2">KA37</strain>
    </source>
</reference>
<gene>
    <name evidence="1" type="ORF">AAW00_02425</name>
</gene>
<accession>A0A0G9MXA0</accession>